<dbReference type="InterPro" id="IPR029442">
    <property type="entry name" value="GyrI-like"/>
</dbReference>
<dbReference type="PANTHER" id="PTHR36444:SF3">
    <property type="entry name" value="TRANSCRIPTIONAL ACTIVATOR, PUTATIVE-RELATED"/>
    <property type="match status" value="1"/>
</dbReference>
<dbReference type="InterPro" id="IPR053182">
    <property type="entry name" value="YobU-like_regulator"/>
</dbReference>
<feature type="domain" description="AraC effector-binding" evidence="1">
    <location>
        <begin position="10"/>
        <end position="161"/>
    </location>
</feature>
<dbReference type="AlphaFoldDB" id="A0A161Z476"/>
<accession>A0A161Z476</accession>
<dbReference type="SUPFAM" id="SSF55136">
    <property type="entry name" value="Probable bacterial effector-binding domain"/>
    <property type="match status" value="1"/>
</dbReference>
<dbReference type="InterPro" id="IPR011256">
    <property type="entry name" value="Reg_factor_effector_dom_sf"/>
</dbReference>
<dbReference type="OrthoDB" id="282744at2"/>
<evidence type="ECO:0000259" key="1">
    <source>
        <dbReference type="SMART" id="SM00871"/>
    </source>
</evidence>
<proteinExistence type="predicted"/>
<sequence>MDEQTGVETAEPRFENGHFMLIAGLGGRFTQETAPKQIPKLWEKFVPHLGNVPGQQGEVTYGVCCNPDGKGGFEYIAGVEISKLDDLPEKYRWIEIQPQYYAVFEHKGSLDTLPQTFQYIWKTWLPQSGREAADAPDFERYSDDFNPRLNTGVLEIWLPLKV</sequence>
<dbReference type="InterPro" id="IPR010499">
    <property type="entry name" value="AraC_E-bd"/>
</dbReference>
<dbReference type="SMART" id="SM00871">
    <property type="entry name" value="AraC_E_bind"/>
    <property type="match status" value="1"/>
</dbReference>
<comment type="caution">
    <text evidence="2">The sequence shown here is derived from an EMBL/GenBank/DDBJ whole genome shotgun (WGS) entry which is preliminary data.</text>
</comment>
<protein>
    <submittedName>
        <fullName evidence="2">Transcriptional regulator</fullName>
    </submittedName>
</protein>
<evidence type="ECO:0000313" key="3">
    <source>
        <dbReference type="Proteomes" id="UP000076489"/>
    </source>
</evidence>
<dbReference type="PANTHER" id="PTHR36444">
    <property type="entry name" value="TRANSCRIPTIONAL REGULATOR PROTEIN YOBU-RELATED"/>
    <property type="match status" value="1"/>
</dbReference>
<name>A0A161Z476_PSEFL</name>
<dbReference type="RefSeq" id="WP_063341274.1">
    <property type="nucleotide sequence ID" value="NZ_LUKJ01000003.1"/>
</dbReference>
<dbReference type="EMBL" id="LUKJ01000003">
    <property type="protein sequence ID" value="KZN16022.1"/>
    <property type="molecule type" value="Genomic_DNA"/>
</dbReference>
<evidence type="ECO:0000313" key="2">
    <source>
        <dbReference type="EMBL" id="KZN16022.1"/>
    </source>
</evidence>
<dbReference type="Proteomes" id="UP000076489">
    <property type="component" value="Unassembled WGS sequence"/>
</dbReference>
<dbReference type="Pfam" id="PF06445">
    <property type="entry name" value="GyrI-like"/>
    <property type="match status" value="1"/>
</dbReference>
<dbReference type="Gene3D" id="3.20.80.10">
    <property type="entry name" value="Regulatory factor, effector binding domain"/>
    <property type="match status" value="1"/>
</dbReference>
<reference evidence="3" key="1">
    <citation type="submission" date="2016-03" db="EMBL/GenBank/DDBJ databases">
        <authorList>
            <person name="Ray J."/>
            <person name="Price M."/>
            <person name="Deutschbauer A."/>
        </authorList>
    </citation>
    <scope>NUCLEOTIDE SEQUENCE [LARGE SCALE GENOMIC DNA]</scope>
    <source>
        <strain evidence="3">FW300-N1B4</strain>
    </source>
</reference>
<reference evidence="2 3" key="2">
    <citation type="journal article" date="2018" name="Nature">
        <title>Mutant phenotypes for thousands of bacterial genes of unknown function.</title>
        <authorList>
            <person name="Price M.N."/>
            <person name="Wetmore K.M."/>
            <person name="Waters R.J."/>
            <person name="Callaghan M."/>
            <person name="Ray J."/>
            <person name="Liu H."/>
            <person name="Kuehl J.V."/>
            <person name="Melnyk R.A."/>
            <person name="Lamson J.S."/>
            <person name="Suh Y."/>
            <person name="Carlson H.K."/>
            <person name="Esquivel Z."/>
            <person name="Sadeeshkumar H."/>
            <person name="Chakraborty R."/>
            <person name="Zane G.M."/>
            <person name="Rubin B.E."/>
            <person name="Wall J.D."/>
            <person name="Visel A."/>
            <person name="Bristow J."/>
            <person name="Blow M.J."/>
            <person name="Arkin A.P."/>
            <person name="Deutschbauer A.M."/>
        </authorList>
    </citation>
    <scope>NUCLEOTIDE SEQUENCE [LARGE SCALE GENOMIC DNA]</scope>
    <source>
        <strain evidence="2 3">FW300-N1B4</strain>
    </source>
</reference>
<organism evidence="2 3">
    <name type="scientific">Pseudomonas fluorescens</name>
    <dbReference type="NCBI Taxonomy" id="294"/>
    <lineage>
        <taxon>Bacteria</taxon>
        <taxon>Pseudomonadati</taxon>
        <taxon>Pseudomonadota</taxon>
        <taxon>Gammaproteobacteria</taxon>
        <taxon>Pseudomonadales</taxon>
        <taxon>Pseudomonadaceae</taxon>
        <taxon>Pseudomonas</taxon>
    </lineage>
</organism>
<gene>
    <name evidence="2" type="ORF">A1D17_07560</name>
</gene>